<proteinExistence type="predicted"/>
<comment type="caution">
    <text evidence="3">The sequence shown here is derived from an EMBL/GenBank/DDBJ whole genome shotgun (WGS) entry which is preliminary data.</text>
</comment>
<dbReference type="GO" id="GO:0017177">
    <property type="term" value="C:glucosidase II complex"/>
    <property type="evidence" value="ECO:0007669"/>
    <property type="project" value="TreeGrafter"/>
</dbReference>
<dbReference type="OrthoDB" id="449270at2759"/>
<dbReference type="InterPro" id="IPR028146">
    <property type="entry name" value="PRKCSH_N"/>
</dbReference>
<gene>
    <name evidence="3" type="ORF">SNAT2548_LOCUS12122</name>
</gene>
<keyword evidence="4" id="KW-1185">Reference proteome</keyword>
<reference evidence="3" key="1">
    <citation type="submission" date="2021-02" db="EMBL/GenBank/DDBJ databases">
        <authorList>
            <person name="Dougan E. K."/>
            <person name="Rhodes N."/>
            <person name="Thang M."/>
            <person name="Chan C."/>
        </authorList>
    </citation>
    <scope>NUCLEOTIDE SEQUENCE</scope>
</reference>
<feature type="compositionally biased region" description="Basic and acidic residues" evidence="1">
    <location>
        <begin position="59"/>
        <end position="94"/>
    </location>
</feature>
<protein>
    <recommendedName>
        <fullName evidence="2">Glucosidase II beta subunit N-terminal domain-containing protein</fullName>
    </recommendedName>
</protein>
<dbReference type="InterPro" id="IPR039794">
    <property type="entry name" value="Gtb1-like"/>
</dbReference>
<dbReference type="GO" id="GO:0006491">
    <property type="term" value="P:N-glycan processing"/>
    <property type="evidence" value="ECO:0007669"/>
    <property type="project" value="TreeGrafter"/>
</dbReference>
<evidence type="ECO:0000259" key="2">
    <source>
        <dbReference type="Pfam" id="PF12999"/>
    </source>
</evidence>
<dbReference type="PANTHER" id="PTHR12630:SF1">
    <property type="entry name" value="GLUCOSIDASE 2 SUBUNIT BETA"/>
    <property type="match status" value="1"/>
</dbReference>
<name>A0A812LYG0_9DINO</name>
<feature type="domain" description="Glucosidase II beta subunit N-terminal" evidence="2">
    <location>
        <begin position="112"/>
        <end position="210"/>
    </location>
</feature>
<organism evidence="3 4">
    <name type="scientific">Symbiodinium natans</name>
    <dbReference type="NCBI Taxonomy" id="878477"/>
    <lineage>
        <taxon>Eukaryota</taxon>
        <taxon>Sar</taxon>
        <taxon>Alveolata</taxon>
        <taxon>Dinophyceae</taxon>
        <taxon>Suessiales</taxon>
        <taxon>Symbiodiniaceae</taxon>
        <taxon>Symbiodinium</taxon>
    </lineage>
</organism>
<dbReference type="Pfam" id="PF12999">
    <property type="entry name" value="PRKCSH-like"/>
    <property type="match status" value="1"/>
</dbReference>
<sequence length="239" mass="25393">MTLPVNKSMLLRRLGSFFGCELRRALCLAGALVCFLWLVLLGLYAAVPEGDSRPPALRGRREPTLAAVPEDRDPTAKEGPARARDPEPEPRKPMQEAPAAAVGEPQPSRPAAAFVRGVPAELRERFAAMRAQGRFECLSGGKSFPSFSVVNDDYCDCPDGSDEPGTSACSGLPGPALPGFACTWSGGAPERLVRLGAVNDGICDCCNGEAAMAQIQMVETKQGKWTVVQDDNGAEYGEP</sequence>
<dbReference type="EMBL" id="CAJNDS010001136">
    <property type="protein sequence ID" value="CAE7249191.1"/>
    <property type="molecule type" value="Genomic_DNA"/>
</dbReference>
<evidence type="ECO:0000256" key="1">
    <source>
        <dbReference type="SAM" id="MobiDB-lite"/>
    </source>
</evidence>
<feature type="region of interest" description="Disordered" evidence="1">
    <location>
        <begin position="52"/>
        <end position="110"/>
    </location>
</feature>
<dbReference type="Proteomes" id="UP000604046">
    <property type="component" value="Unassembled WGS sequence"/>
</dbReference>
<evidence type="ECO:0000313" key="4">
    <source>
        <dbReference type="Proteomes" id="UP000604046"/>
    </source>
</evidence>
<accession>A0A812LYG0</accession>
<dbReference type="AlphaFoldDB" id="A0A812LYG0"/>
<dbReference type="PANTHER" id="PTHR12630">
    <property type="entry name" value="N-LINKED OLIGOSACCHARIDE PROCESSING"/>
    <property type="match status" value="1"/>
</dbReference>
<evidence type="ECO:0000313" key="3">
    <source>
        <dbReference type="EMBL" id="CAE7249191.1"/>
    </source>
</evidence>